<dbReference type="InterPro" id="IPR036390">
    <property type="entry name" value="WH_DNA-bd_sf"/>
</dbReference>
<feature type="compositionally biased region" description="Polar residues" evidence="1">
    <location>
        <begin position="1"/>
        <end position="17"/>
    </location>
</feature>
<feature type="domain" description="Transcription regulator PadR N-terminal" evidence="2">
    <location>
        <begin position="90"/>
        <end position="163"/>
    </location>
</feature>
<proteinExistence type="predicted"/>
<keyword evidence="4" id="KW-1185">Reference proteome</keyword>
<evidence type="ECO:0000259" key="2">
    <source>
        <dbReference type="Pfam" id="PF03551"/>
    </source>
</evidence>
<dbReference type="SUPFAM" id="SSF46785">
    <property type="entry name" value="Winged helix' DNA-binding domain"/>
    <property type="match status" value="1"/>
</dbReference>
<name>A0ABY9AZ45_9CHLR</name>
<accession>A0ABY9AZ45</accession>
<feature type="region of interest" description="Disordered" evidence="1">
    <location>
        <begin position="1"/>
        <end position="77"/>
    </location>
</feature>
<evidence type="ECO:0000313" key="4">
    <source>
        <dbReference type="Proteomes" id="UP001431572"/>
    </source>
</evidence>
<dbReference type="PANTHER" id="PTHR33169:SF14">
    <property type="entry name" value="TRANSCRIPTIONAL REGULATOR RV3488"/>
    <property type="match status" value="1"/>
</dbReference>
<organism evidence="3 4">
    <name type="scientific">Candidatus Chlorohelix allophototropha</name>
    <dbReference type="NCBI Taxonomy" id="3003348"/>
    <lineage>
        <taxon>Bacteria</taxon>
        <taxon>Bacillati</taxon>
        <taxon>Chloroflexota</taxon>
        <taxon>Chloroflexia</taxon>
        <taxon>Candidatus Chloroheliales</taxon>
        <taxon>Candidatus Chloroheliaceae</taxon>
        <taxon>Candidatus Chlorohelix</taxon>
    </lineage>
</organism>
<gene>
    <name evidence="3" type="ORF">OZ401_001773</name>
</gene>
<dbReference type="Proteomes" id="UP001431572">
    <property type="component" value="Chromosome 1"/>
</dbReference>
<dbReference type="RefSeq" id="WP_341467878.1">
    <property type="nucleotide sequence ID" value="NZ_CP128399.1"/>
</dbReference>
<evidence type="ECO:0000256" key="1">
    <source>
        <dbReference type="SAM" id="MobiDB-lite"/>
    </source>
</evidence>
<evidence type="ECO:0000313" key="3">
    <source>
        <dbReference type="EMBL" id="WJW65992.1"/>
    </source>
</evidence>
<protein>
    <submittedName>
        <fullName evidence="3">Helix-turn-helix transcriptional regulator</fullName>
    </submittedName>
</protein>
<sequence length="208" mass="23766">MNANPRTDSSKNMNTKDTAGKENSENTLKDTFQAEVLKPHRNGGGPAKGIKSVREEEDKNPVPENEIPPKAKSEESSFSFAPKTFLQPYMLLLLKQWSMHGYEVWERLMRMGFPGFDQNDRATVYRALRQLEKEGKVKSEWDTNAEGPARRIYTLTDAGEEFLNVWANGLDQYRKTLDFFFKLYTGGMVPSPFSFNPIIGENNDKNTK</sequence>
<dbReference type="InterPro" id="IPR036388">
    <property type="entry name" value="WH-like_DNA-bd_sf"/>
</dbReference>
<dbReference type="Pfam" id="PF03551">
    <property type="entry name" value="PadR"/>
    <property type="match status" value="1"/>
</dbReference>
<feature type="compositionally biased region" description="Basic and acidic residues" evidence="1">
    <location>
        <begin position="52"/>
        <end position="75"/>
    </location>
</feature>
<dbReference type="InterPro" id="IPR005149">
    <property type="entry name" value="Tscrpt_reg_PadR_N"/>
</dbReference>
<reference evidence="3" key="1">
    <citation type="journal article" date="2024" name="Nature">
        <title>Anoxygenic phototroph of the Chloroflexota uses a type I reaction centre.</title>
        <authorList>
            <person name="Tsuji J.M."/>
            <person name="Shaw N.A."/>
            <person name="Nagashima S."/>
            <person name="Venkiteswaran J.J."/>
            <person name="Schiff S.L."/>
            <person name="Watanabe T."/>
            <person name="Fukui M."/>
            <person name="Hanada S."/>
            <person name="Tank M."/>
            <person name="Neufeld J.D."/>
        </authorList>
    </citation>
    <scope>NUCLEOTIDE SEQUENCE</scope>
    <source>
        <strain evidence="3">L227-S17</strain>
    </source>
</reference>
<dbReference type="EMBL" id="CP128399">
    <property type="protein sequence ID" value="WJW65992.1"/>
    <property type="molecule type" value="Genomic_DNA"/>
</dbReference>
<dbReference type="InterPro" id="IPR052509">
    <property type="entry name" value="Metal_resp_DNA-bind_regulator"/>
</dbReference>
<dbReference type="Gene3D" id="1.10.10.10">
    <property type="entry name" value="Winged helix-like DNA-binding domain superfamily/Winged helix DNA-binding domain"/>
    <property type="match status" value="1"/>
</dbReference>
<feature type="compositionally biased region" description="Basic and acidic residues" evidence="1">
    <location>
        <begin position="18"/>
        <end position="28"/>
    </location>
</feature>
<dbReference type="PANTHER" id="PTHR33169">
    <property type="entry name" value="PADR-FAMILY TRANSCRIPTIONAL REGULATOR"/>
    <property type="match status" value="1"/>
</dbReference>